<organism evidence="1">
    <name type="scientific">Ditylum brightwellii</name>
    <dbReference type="NCBI Taxonomy" id="49249"/>
    <lineage>
        <taxon>Eukaryota</taxon>
        <taxon>Sar</taxon>
        <taxon>Stramenopiles</taxon>
        <taxon>Ochrophyta</taxon>
        <taxon>Bacillariophyta</taxon>
        <taxon>Mediophyceae</taxon>
        <taxon>Lithodesmiophycidae</taxon>
        <taxon>Lithodesmiales</taxon>
        <taxon>Lithodesmiaceae</taxon>
        <taxon>Ditylum</taxon>
    </lineage>
</organism>
<protein>
    <submittedName>
        <fullName evidence="1">Uncharacterized protein</fullName>
    </submittedName>
</protein>
<sequence>MSATMNKRKCVAQNMSSTPVAKRRRYHSRVSFNREPSIFTIEVAKSSIMTESEKRNAWYRPNELVAIRGEALLLCQTAIQTMLGTDISLDALLPLLPPIDFTPVNREEFRGLERYLNFERQQRKSTVKKAVLNLQRLLRENQTTISTVGSYDELSALLLADKTSDYTAWARNVALQIGINDCGAAYTSARSELNFAKDSIHNPIPAFDFSLVT</sequence>
<evidence type="ECO:0000313" key="1">
    <source>
        <dbReference type="EMBL" id="CAE4658717.1"/>
    </source>
</evidence>
<accession>A0A6V2NYL4</accession>
<gene>
    <name evidence="1" type="ORF">DBRI00130_LOCUS40255</name>
</gene>
<proteinExistence type="predicted"/>
<dbReference type="EMBL" id="HBNS01055718">
    <property type="protein sequence ID" value="CAE4658717.1"/>
    <property type="molecule type" value="Transcribed_RNA"/>
</dbReference>
<name>A0A6V2NYL4_9STRA</name>
<dbReference type="AlphaFoldDB" id="A0A6V2NYL4"/>
<reference evidence="1" key="1">
    <citation type="submission" date="2021-01" db="EMBL/GenBank/DDBJ databases">
        <authorList>
            <person name="Corre E."/>
            <person name="Pelletier E."/>
            <person name="Niang G."/>
            <person name="Scheremetjew M."/>
            <person name="Finn R."/>
            <person name="Kale V."/>
            <person name="Holt S."/>
            <person name="Cochrane G."/>
            <person name="Meng A."/>
            <person name="Brown T."/>
            <person name="Cohen L."/>
        </authorList>
    </citation>
    <scope>NUCLEOTIDE SEQUENCE</scope>
    <source>
        <strain evidence="1">GSO104</strain>
    </source>
</reference>